<dbReference type="Gene3D" id="1.10.486.10">
    <property type="entry name" value="PCRA, domain 4"/>
    <property type="match status" value="1"/>
</dbReference>
<name>A0ABY4C2L3_9MICO</name>
<dbReference type="Pfam" id="PF00580">
    <property type="entry name" value="UvrD-helicase"/>
    <property type="match status" value="1"/>
</dbReference>
<dbReference type="InterPro" id="IPR027417">
    <property type="entry name" value="P-loop_NTPase"/>
</dbReference>
<dbReference type="CDD" id="cd17932">
    <property type="entry name" value="DEXQc_UvrD"/>
    <property type="match status" value="1"/>
</dbReference>
<feature type="domain" description="UvrD-like helicase C-terminal" evidence="11">
    <location>
        <begin position="109"/>
        <end position="362"/>
    </location>
</feature>
<comment type="caution">
    <text evidence="9">Lacks conserved residue(s) required for the propagation of feature annotation.</text>
</comment>
<keyword evidence="5" id="KW-0413">Isomerase</keyword>
<dbReference type="InterPro" id="IPR014017">
    <property type="entry name" value="DNA_helicase_UvrD-like_C"/>
</dbReference>
<dbReference type="EC" id="5.6.2.4" evidence="7"/>
<dbReference type="SUPFAM" id="SSF52540">
    <property type="entry name" value="P-loop containing nucleoside triphosphate hydrolases"/>
    <property type="match status" value="1"/>
</dbReference>
<evidence type="ECO:0000259" key="10">
    <source>
        <dbReference type="PROSITE" id="PS51198"/>
    </source>
</evidence>
<proteinExistence type="predicted"/>
<dbReference type="Gene3D" id="3.40.50.300">
    <property type="entry name" value="P-loop containing nucleotide triphosphate hydrolases"/>
    <property type="match status" value="2"/>
</dbReference>
<evidence type="ECO:0000313" key="13">
    <source>
        <dbReference type="Proteomes" id="UP000832097"/>
    </source>
</evidence>
<sequence length="362" mass="40680">MIATAVAFLESDPDDEEDPATRAVLRHIRDDVKYVVVDEYQDVNPLQERLISALVRFGANLCVVGDDDQTIYQWRGSEVRNILEFAGRHDAVRTIELSDNFRSSRGIVALGRSIAERIPAGERLAKGMEFASHQVWERGDLLALTFDDLGAEARWIADRIEALRGIPFSDDPDAAPRGLSWSDCAVLFRTVKDATPLVDELRRRGIPYLIKGLARLFDAPEIAAVCGLFSYMVDEIDAVTLQERLVAANLLPEPERFPQAIALLDRSRRFDSGERWDTYNIQRLYLQVLETLNVREQSIHPLHTVVVGIDRGHRACTPSETDPFAADRDPRRSHHVLGAQVPVRVSVPVQTPLHVRIQPADP</sequence>
<evidence type="ECO:0000256" key="4">
    <source>
        <dbReference type="ARBA" id="ARBA00022840"/>
    </source>
</evidence>
<evidence type="ECO:0000256" key="9">
    <source>
        <dbReference type="PROSITE-ProRule" id="PRU00560"/>
    </source>
</evidence>
<dbReference type="PROSITE" id="PS51198">
    <property type="entry name" value="UVRD_HELICASE_ATP_BIND"/>
    <property type="match status" value="1"/>
</dbReference>
<dbReference type="PANTHER" id="PTHR11070:SF2">
    <property type="entry name" value="ATP-DEPENDENT DNA HELICASE SRS2"/>
    <property type="match status" value="1"/>
</dbReference>
<evidence type="ECO:0000256" key="2">
    <source>
        <dbReference type="ARBA" id="ARBA00022801"/>
    </source>
</evidence>
<reference evidence="12 13" key="1">
    <citation type="submission" date="2022-03" db="EMBL/GenBank/DDBJ databases">
        <title>Mucilaginibacter sp. isolated from the gut of Protaetia brevitarsis seulensis larvae.</title>
        <authorList>
            <person name="Won M."/>
            <person name="Kim S.-J."/>
            <person name="Kwon S.-W."/>
        </authorList>
    </citation>
    <scope>NUCLEOTIDE SEQUENCE [LARGE SCALE GENOMIC DNA]</scope>
    <source>
        <strain evidence="12 13">CFWR-12</strain>
    </source>
</reference>
<dbReference type="RefSeq" id="WP_243558158.1">
    <property type="nucleotide sequence ID" value="NZ_CP094528.1"/>
</dbReference>
<dbReference type="InterPro" id="IPR014016">
    <property type="entry name" value="UvrD-like_ATP-bd"/>
</dbReference>
<keyword evidence="4 9" id="KW-0067">ATP-binding</keyword>
<keyword evidence="3 9" id="KW-0347">Helicase</keyword>
<evidence type="ECO:0000313" key="12">
    <source>
        <dbReference type="EMBL" id="UOE45559.1"/>
    </source>
</evidence>
<organism evidence="12 13">
    <name type="scientific">Agromyces larvae</name>
    <dbReference type="NCBI Taxonomy" id="2929802"/>
    <lineage>
        <taxon>Bacteria</taxon>
        <taxon>Bacillati</taxon>
        <taxon>Actinomycetota</taxon>
        <taxon>Actinomycetes</taxon>
        <taxon>Micrococcales</taxon>
        <taxon>Microbacteriaceae</taxon>
        <taxon>Agromyces</taxon>
    </lineage>
</organism>
<dbReference type="Proteomes" id="UP000832097">
    <property type="component" value="Chromosome"/>
</dbReference>
<dbReference type="PANTHER" id="PTHR11070">
    <property type="entry name" value="UVRD / RECB / PCRA DNA HELICASE FAMILY MEMBER"/>
    <property type="match status" value="1"/>
</dbReference>
<dbReference type="Pfam" id="PF13361">
    <property type="entry name" value="UvrD_C"/>
    <property type="match status" value="1"/>
</dbReference>
<gene>
    <name evidence="12" type="ORF">MTO99_07330</name>
</gene>
<evidence type="ECO:0000256" key="3">
    <source>
        <dbReference type="ARBA" id="ARBA00022806"/>
    </source>
</evidence>
<dbReference type="PROSITE" id="PS51217">
    <property type="entry name" value="UVRD_HELICASE_CTER"/>
    <property type="match status" value="1"/>
</dbReference>
<evidence type="ECO:0000256" key="1">
    <source>
        <dbReference type="ARBA" id="ARBA00022741"/>
    </source>
</evidence>
<comment type="catalytic activity">
    <reaction evidence="6">
        <text>Couples ATP hydrolysis with the unwinding of duplex DNA by translocating in the 3'-5' direction.</text>
        <dbReference type="EC" id="5.6.2.4"/>
    </reaction>
</comment>
<evidence type="ECO:0000256" key="6">
    <source>
        <dbReference type="ARBA" id="ARBA00034617"/>
    </source>
</evidence>
<keyword evidence="2 9" id="KW-0378">Hydrolase</keyword>
<accession>A0ABY4C2L3</accession>
<comment type="catalytic activity">
    <reaction evidence="8">
        <text>ATP + H2O = ADP + phosphate + H(+)</text>
        <dbReference type="Rhea" id="RHEA:13065"/>
        <dbReference type="ChEBI" id="CHEBI:15377"/>
        <dbReference type="ChEBI" id="CHEBI:15378"/>
        <dbReference type="ChEBI" id="CHEBI:30616"/>
        <dbReference type="ChEBI" id="CHEBI:43474"/>
        <dbReference type="ChEBI" id="CHEBI:456216"/>
        <dbReference type="EC" id="5.6.2.4"/>
    </reaction>
</comment>
<dbReference type="EMBL" id="CP094528">
    <property type="protein sequence ID" value="UOE45559.1"/>
    <property type="molecule type" value="Genomic_DNA"/>
</dbReference>
<evidence type="ECO:0000256" key="7">
    <source>
        <dbReference type="ARBA" id="ARBA00034808"/>
    </source>
</evidence>
<dbReference type="GO" id="GO:0004386">
    <property type="term" value="F:helicase activity"/>
    <property type="evidence" value="ECO:0007669"/>
    <property type="project" value="UniProtKB-KW"/>
</dbReference>
<dbReference type="InterPro" id="IPR000212">
    <property type="entry name" value="DNA_helicase_UvrD/REP"/>
</dbReference>
<evidence type="ECO:0000256" key="8">
    <source>
        <dbReference type="ARBA" id="ARBA00048988"/>
    </source>
</evidence>
<evidence type="ECO:0000259" key="11">
    <source>
        <dbReference type="PROSITE" id="PS51217"/>
    </source>
</evidence>
<protein>
    <recommendedName>
        <fullName evidence="7">DNA 3'-5' helicase</fullName>
        <ecNumber evidence="7">5.6.2.4</ecNumber>
    </recommendedName>
</protein>
<keyword evidence="13" id="KW-1185">Reference proteome</keyword>
<evidence type="ECO:0000256" key="5">
    <source>
        <dbReference type="ARBA" id="ARBA00023235"/>
    </source>
</evidence>
<keyword evidence="1 9" id="KW-0547">Nucleotide-binding</keyword>
<feature type="domain" description="UvrD-like helicase ATP-binding" evidence="10">
    <location>
        <begin position="1"/>
        <end position="104"/>
    </location>
</feature>